<evidence type="ECO:0000256" key="1">
    <source>
        <dbReference type="SAM" id="Coils"/>
    </source>
</evidence>
<dbReference type="SMART" id="SM00062">
    <property type="entry name" value="PBPb"/>
    <property type="match status" value="1"/>
</dbReference>
<dbReference type="InterPro" id="IPR001638">
    <property type="entry name" value="Solute-binding_3/MltF_N"/>
</dbReference>
<evidence type="ECO:0000259" key="4">
    <source>
        <dbReference type="PROSITE" id="PS50112"/>
    </source>
</evidence>
<dbReference type="InterPro" id="IPR001610">
    <property type="entry name" value="PAC"/>
</dbReference>
<accession>A0A367MCT9</accession>
<dbReference type="Proteomes" id="UP000253594">
    <property type="component" value="Unassembled WGS sequence"/>
</dbReference>
<dbReference type="InterPro" id="IPR013655">
    <property type="entry name" value="PAS_fold_3"/>
</dbReference>
<dbReference type="CDD" id="cd01007">
    <property type="entry name" value="PBP2_BvgS_HisK_like"/>
    <property type="match status" value="1"/>
</dbReference>
<feature type="signal peptide" evidence="3">
    <location>
        <begin position="1"/>
        <end position="22"/>
    </location>
</feature>
<evidence type="ECO:0000256" key="3">
    <source>
        <dbReference type="SAM" id="SignalP"/>
    </source>
</evidence>
<sequence>MQRLQAVLLLCLACCWPGLADALTLTPEERAWLAEHPSIRLGVDTSWPPFEFRDEQGRYQGLAAGYVSLLQERLGVSPTPVEPKTWTQVLEQAKDGRLDLLPGIMATPERQEYLSFTRPYLDFPIIILARKNGTMPKRIDELYGLKVAVVDHYAPHELLIAQHPDLTLLPLPSVAAALQALATGQADAFVGDFASSVWNLRQLKLNGLEISGETPYRYQLAMAVPRGQPILAGIVDKVLADLSAEEIERLQAPWVGGLLDRRPAWREMATYGLPIVLLILVSVAILLAMNRRLRREVSRRRQLERELRDSEQHYRGLVESLNAIAWEMRLEENRFTYVSPHAERLLGYPLGEWLQPGFWQRTLHPMDAEYAIHYCMSESQAGRDHSFDYRMLAADGRVVWIRDLVTPITQGRDLLLRGLMIDITEAKLTEQAMRLSEQKFASVFHHCPDMVVLANGADGRFLAVNSTFEQQIGIAADDAIGKTATEPVSYTHL</sequence>
<keyword evidence="2" id="KW-0812">Transmembrane</keyword>
<feature type="chain" id="PRO_5017041187" evidence="3">
    <location>
        <begin position="23"/>
        <end position="493"/>
    </location>
</feature>
<dbReference type="PANTHER" id="PTHR46663">
    <property type="entry name" value="DIGUANYLATE CYCLASE DGCT-RELATED"/>
    <property type="match status" value="1"/>
</dbReference>
<feature type="domain" description="PAS" evidence="4">
    <location>
        <begin position="310"/>
        <end position="369"/>
    </location>
</feature>
<dbReference type="InterPro" id="IPR000014">
    <property type="entry name" value="PAS"/>
</dbReference>
<keyword evidence="1" id="KW-0175">Coiled coil</keyword>
<dbReference type="PANTHER" id="PTHR46663:SF3">
    <property type="entry name" value="SLL0267 PROTEIN"/>
    <property type="match status" value="1"/>
</dbReference>
<reference evidence="6 7" key="1">
    <citation type="submission" date="2018-07" db="EMBL/GenBank/DDBJ databases">
        <title>Mechanisms of high-level aminoglycoside resistance among Gram-negative pathogens in Brazil.</title>
        <authorList>
            <person name="Ballaben A.S."/>
            <person name="Darini A.L.C."/>
            <person name="Doi Y."/>
        </authorList>
    </citation>
    <scope>NUCLEOTIDE SEQUENCE [LARGE SCALE GENOMIC DNA]</scope>
    <source>
        <strain evidence="6 7">B2-305</strain>
    </source>
</reference>
<dbReference type="NCBIfam" id="TIGR00229">
    <property type="entry name" value="sensory_box"/>
    <property type="match status" value="2"/>
</dbReference>
<comment type="caution">
    <text evidence="6">The sequence shown here is derived from an EMBL/GenBank/DDBJ whole genome shotgun (WGS) entry which is preliminary data.</text>
</comment>
<dbReference type="Pfam" id="PF00497">
    <property type="entry name" value="SBP_bac_3"/>
    <property type="match status" value="1"/>
</dbReference>
<dbReference type="Pfam" id="PF08447">
    <property type="entry name" value="PAS_3"/>
    <property type="match status" value="1"/>
</dbReference>
<keyword evidence="2" id="KW-0472">Membrane</keyword>
<dbReference type="InterPro" id="IPR052163">
    <property type="entry name" value="DGC-Regulatory_Protein"/>
</dbReference>
<dbReference type="InterPro" id="IPR000700">
    <property type="entry name" value="PAS-assoc_C"/>
</dbReference>
<keyword evidence="2" id="KW-1133">Transmembrane helix</keyword>
<dbReference type="SUPFAM" id="SSF55785">
    <property type="entry name" value="PYP-like sensor domain (PAS domain)"/>
    <property type="match status" value="2"/>
</dbReference>
<dbReference type="Pfam" id="PF13188">
    <property type="entry name" value="PAS_8"/>
    <property type="match status" value="1"/>
</dbReference>
<dbReference type="SMART" id="SM00086">
    <property type="entry name" value="PAC"/>
    <property type="match status" value="1"/>
</dbReference>
<feature type="coiled-coil region" evidence="1">
    <location>
        <begin position="286"/>
        <end position="320"/>
    </location>
</feature>
<dbReference type="EMBL" id="QORE01000203">
    <property type="protein sequence ID" value="RCI75264.1"/>
    <property type="molecule type" value="Genomic_DNA"/>
</dbReference>
<proteinExistence type="predicted"/>
<name>A0A367MCT9_PSEAI</name>
<protein>
    <submittedName>
        <fullName evidence="6">PAS domain S-box protein</fullName>
    </submittedName>
</protein>
<feature type="domain" description="PAC" evidence="5">
    <location>
        <begin position="385"/>
        <end position="435"/>
    </location>
</feature>
<evidence type="ECO:0000313" key="7">
    <source>
        <dbReference type="Proteomes" id="UP000253594"/>
    </source>
</evidence>
<dbReference type="InterPro" id="IPR035965">
    <property type="entry name" value="PAS-like_dom_sf"/>
</dbReference>
<dbReference type="AlphaFoldDB" id="A0A367MCT9"/>
<organism evidence="6 7">
    <name type="scientific">Pseudomonas aeruginosa</name>
    <dbReference type="NCBI Taxonomy" id="287"/>
    <lineage>
        <taxon>Bacteria</taxon>
        <taxon>Pseudomonadati</taxon>
        <taxon>Pseudomonadota</taxon>
        <taxon>Gammaproteobacteria</taxon>
        <taxon>Pseudomonadales</taxon>
        <taxon>Pseudomonadaceae</taxon>
        <taxon>Pseudomonas</taxon>
    </lineage>
</organism>
<gene>
    <name evidence="6" type="ORF">DT376_08555</name>
</gene>
<evidence type="ECO:0000256" key="2">
    <source>
        <dbReference type="SAM" id="Phobius"/>
    </source>
</evidence>
<feature type="non-terminal residue" evidence="6">
    <location>
        <position position="493"/>
    </location>
</feature>
<dbReference type="Gene3D" id="3.40.190.10">
    <property type="entry name" value="Periplasmic binding protein-like II"/>
    <property type="match status" value="2"/>
</dbReference>
<evidence type="ECO:0000313" key="6">
    <source>
        <dbReference type="EMBL" id="RCI75264.1"/>
    </source>
</evidence>
<dbReference type="Gene3D" id="3.30.450.20">
    <property type="entry name" value="PAS domain"/>
    <property type="match status" value="2"/>
</dbReference>
<dbReference type="SMART" id="SM00091">
    <property type="entry name" value="PAS"/>
    <property type="match status" value="2"/>
</dbReference>
<keyword evidence="3" id="KW-0732">Signal</keyword>
<dbReference type="PROSITE" id="PS50112">
    <property type="entry name" value="PAS"/>
    <property type="match status" value="1"/>
</dbReference>
<dbReference type="PROSITE" id="PS50113">
    <property type="entry name" value="PAC"/>
    <property type="match status" value="1"/>
</dbReference>
<dbReference type="SUPFAM" id="SSF53850">
    <property type="entry name" value="Periplasmic binding protein-like II"/>
    <property type="match status" value="1"/>
</dbReference>
<feature type="transmembrane region" description="Helical" evidence="2">
    <location>
        <begin position="271"/>
        <end position="290"/>
    </location>
</feature>
<evidence type="ECO:0000259" key="5">
    <source>
        <dbReference type="PROSITE" id="PS50113"/>
    </source>
</evidence>
<dbReference type="CDD" id="cd00130">
    <property type="entry name" value="PAS"/>
    <property type="match status" value="1"/>
</dbReference>